<gene>
    <name evidence="1" type="ORF">H8708_01530</name>
</gene>
<name>A0ABR7NP69_9FIRM</name>
<protein>
    <submittedName>
        <fullName evidence="1">M55 family metallopeptidase</fullName>
    </submittedName>
</protein>
<dbReference type="EMBL" id="JACRTJ010000005">
    <property type="protein sequence ID" value="MBC8597916.1"/>
    <property type="molecule type" value="Genomic_DNA"/>
</dbReference>
<reference evidence="1 2" key="1">
    <citation type="submission" date="2020-08" db="EMBL/GenBank/DDBJ databases">
        <title>Genome public.</title>
        <authorList>
            <person name="Liu C."/>
            <person name="Sun Q."/>
        </authorList>
    </citation>
    <scope>NUCLEOTIDE SEQUENCE [LARGE SCALE GENOMIC DNA]</scope>
    <source>
        <strain evidence="1 2">BX10</strain>
    </source>
</reference>
<dbReference type="InterPro" id="IPR007035">
    <property type="entry name" value="Peptidase_M55"/>
</dbReference>
<dbReference type="InterPro" id="IPR027476">
    <property type="entry name" value="DppA_N"/>
</dbReference>
<dbReference type="PIRSF" id="PIRSF015853">
    <property type="entry name" value="Pep_DppA"/>
    <property type="match status" value="1"/>
</dbReference>
<evidence type="ECO:0000313" key="1">
    <source>
        <dbReference type="EMBL" id="MBC8597916.1"/>
    </source>
</evidence>
<dbReference type="Proteomes" id="UP000647491">
    <property type="component" value="Unassembled WGS sequence"/>
</dbReference>
<proteinExistence type="predicted"/>
<evidence type="ECO:0000313" key="2">
    <source>
        <dbReference type="Proteomes" id="UP000647491"/>
    </source>
</evidence>
<organism evidence="1 2">
    <name type="scientific">Enterocloster hominis</name>
    <name type="common">ex Liu et al. 2021</name>
    <dbReference type="NCBI Taxonomy" id="2763663"/>
    <lineage>
        <taxon>Bacteria</taxon>
        <taxon>Bacillati</taxon>
        <taxon>Bacillota</taxon>
        <taxon>Clostridia</taxon>
        <taxon>Lachnospirales</taxon>
        <taxon>Lachnospiraceae</taxon>
        <taxon>Enterocloster</taxon>
    </lineage>
</organism>
<dbReference type="Gene3D" id="3.40.50.10780">
    <property type="entry name" value="Dipeptide transport protein"/>
    <property type="match status" value="1"/>
</dbReference>
<accession>A0ABR7NP69</accession>
<comment type="caution">
    <text evidence="1">The sequence shown here is derived from an EMBL/GenBank/DDBJ whole genome shotgun (WGS) entry which is preliminary data.</text>
</comment>
<sequence>MKIFISVDMEGMAGITSPSQEREETVSFRRALHNQVRWIIEGIQASEKNGEVEEITIADSHGSGRNLSYDELSQMDDRISLVSGSPRPQYMVACLDETYDVAFFAGYHAGPGEICANMDHSFYGKVVSCLKINGAYMNETVTNAAIAASYKVPVGLVIGDSGLRRQLIDKEMMPWVKFVTTKESLTRYAAKFQPQRKLREDTICAVKEVLASDLKKLPLYETAVPAVLGIDFKSTAMADAVALTPGVRRLSGTEVEITCADMKELACGISALTSLSGTAS</sequence>
<dbReference type="InterPro" id="IPR036177">
    <property type="entry name" value="Peptidase_M55_sf"/>
</dbReference>
<dbReference type="RefSeq" id="WP_215655057.1">
    <property type="nucleotide sequence ID" value="NZ_JACRTJ010000005.1"/>
</dbReference>
<dbReference type="Gene3D" id="3.30.1360.130">
    <property type="entry name" value="Dipeptide transport protein"/>
    <property type="match status" value="1"/>
</dbReference>
<keyword evidence="2" id="KW-1185">Reference proteome</keyword>
<dbReference type="Pfam" id="PF04951">
    <property type="entry name" value="Peptidase_M55"/>
    <property type="match status" value="1"/>
</dbReference>
<dbReference type="SUPFAM" id="SSF63992">
    <property type="entry name" value="Dipeptide transport protein"/>
    <property type="match status" value="1"/>
</dbReference>